<dbReference type="InterPro" id="IPR000049">
    <property type="entry name" value="ET-Flavoprotein_bsu_CS"/>
</dbReference>
<dbReference type="PROSITE" id="PS01065">
    <property type="entry name" value="ETF_BETA"/>
    <property type="match status" value="1"/>
</dbReference>
<comment type="similarity">
    <text evidence="1">Belongs to the ETF beta-subunit/FixA family.</text>
</comment>
<reference evidence="3" key="2">
    <citation type="journal article" date="2021" name="PeerJ">
        <title>Extensive microbial diversity within the chicken gut microbiome revealed by metagenomics and culture.</title>
        <authorList>
            <person name="Gilroy R."/>
            <person name="Ravi A."/>
            <person name="Getino M."/>
            <person name="Pursley I."/>
            <person name="Horton D.L."/>
            <person name="Alikhan N.F."/>
            <person name="Baker D."/>
            <person name="Gharbi K."/>
            <person name="Hall N."/>
            <person name="Watson M."/>
            <person name="Adriaenssens E.M."/>
            <person name="Foster-Nyarko E."/>
            <person name="Jarju S."/>
            <person name="Secka A."/>
            <person name="Antonio M."/>
            <person name="Oren A."/>
            <person name="Chaudhuri R.R."/>
            <person name="La Ragione R."/>
            <person name="Hildebrand F."/>
            <person name="Pallen M.J."/>
        </authorList>
    </citation>
    <scope>NUCLEOTIDE SEQUENCE</scope>
    <source>
        <strain evidence="3">6276</strain>
    </source>
</reference>
<dbReference type="PIRSF" id="PIRSF000090">
    <property type="entry name" value="Beta-ETF"/>
    <property type="match status" value="1"/>
</dbReference>
<evidence type="ECO:0000313" key="4">
    <source>
        <dbReference type="Proteomes" id="UP000823928"/>
    </source>
</evidence>
<dbReference type="EMBL" id="DVIU01000163">
    <property type="protein sequence ID" value="HIS36607.1"/>
    <property type="molecule type" value="Genomic_DNA"/>
</dbReference>
<dbReference type="GO" id="GO:0009055">
    <property type="term" value="F:electron transfer activity"/>
    <property type="evidence" value="ECO:0007669"/>
    <property type="project" value="InterPro"/>
</dbReference>
<dbReference type="PANTHER" id="PTHR21294">
    <property type="entry name" value="ELECTRON TRANSFER FLAVOPROTEIN BETA-SUBUNIT"/>
    <property type="match status" value="1"/>
</dbReference>
<dbReference type="SUPFAM" id="SSF52402">
    <property type="entry name" value="Adenine nucleotide alpha hydrolases-like"/>
    <property type="match status" value="1"/>
</dbReference>
<dbReference type="PANTHER" id="PTHR21294:SF17">
    <property type="entry name" value="PROTEIN FIXA"/>
    <property type="match status" value="1"/>
</dbReference>
<accession>A0A9D1F051</accession>
<dbReference type="InterPro" id="IPR014730">
    <property type="entry name" value="ETF_a/b_N"/>
</dbReference>
<dbReference type="InterPro" id="IPR033948">
    <property type="entry name" value="ETF_beta_N"/>
</dbReference>
<proteinExistence type="inferred from homology"/>
<dbReference type="Proteomes" id="UP000823928">
    <property type="component" value="Unassembled WGS sequence"/>
</dbReference>
<sequence length="260" mass="28530">MNIVLCIKQVPDTSDIKWTENNTIQREGLESIINPYDIYAIESALKLKRSYDNVEITALTMGPFQAVDMLKKTIAIGVDNGILLSDKKFAAADTYATGKTIGTAIREKIPNFDLIICGQFAIDGDTAQTGPSIANTLNLPQVTYVQEIISYEDGALTVRRELDDGTEIVKVKLPALICVLKDYFEPTRAKINGIIKAQNAEIKTYGFDDLNLSAEEVGLKGSPTYVSRAFRPAARDIQCHKCTDCGELAEKIKICGGLDE</sequence>
<evidence type="ECO:0000313" key="3">
    <source>
        <dbReference type="EMBL" id="HIS36607.1"/>
    </source>
</evidence>
<evidence type="ECO:0000259" key="2">
    <source>
        <dbReference type="SMART" id="SM00893"/>
    </source>
</evidence>
<dbReference type="AlphaFoldDB" id="A0A9D1F051"/>
<dbReference type="Gene3D" id="3.40.50.620">
    <property type="entry name" value="HUPs"/>
    <property type="match status" value="1"/>
</dbReference>
<name>A0A9D1F051_9BACT</name>
<evidence type="ECO:0000256" key="1">
    <source>
        <dbReference type="ARBA" id="ARBA00007557"/>
    </source>
</evidence>
<dbReference type="Pfam" id="PF01012">
    <property type="entry name" value="ETF"/>
    <property type="match status" value="1"/>
</dbReference>
<comment type="caution">
    <text evidence="3">The sequence shown here is derived from an EMBL/GenBank/DDBJ whole genome shotgun (WGS) entry which is preliminary data.</text>
</comment>
<protein>
    <submittedName>
        <fullName evidence="3">Electron transfer flavoprotein subunit beta/FixA family protein</fullName>
    </submittedName>
</protein>
<dbReference type="InterPro" id="IPR014729">
    <property type="entry name" value="Rossmann-like_a/b/a_fold"/>
</dbReference>
<reference evidence="3" key="1">
    <citation type="submission" date="2020-10" db="EMBL/GenBank/DDBJ databases">
        <authorList>
            <person name="Gilroy R."/>
        </authorList>
    </citation>
    <scope>NUCLEOTIDE SEQUENCE</scope>
    <source>
        <strain evidence="3">6276</strain>
    </source>
</reference>
<dbReference type="SMART" id="SM00893">
    <property type="entry name" value="ETF"/>
    <property type="match status" value="1"/>
</dbReference>
<gene>
    <name evidence="3" type="ORF">IAC10_08265</name>
</gene>
<dbReference type="CDD" id="cd01714">
    <property type="entry name" value="ETF_beta"/>
    <property type="match status" value="1"/>
</dbReference>
<organism evidence="3 4">
    <name type="scientific">Candidatus Scatousia excrementigallinarum</name>
    <dbReference type="NCBI Taxonomy" id="2840935"/>
    <lineage>
        <taxon>Bacteria</taxon>
        <taxon>Candidatus Scatousia</taxon>
    </lineage>
</organism>
<feature type="domain" description="Electron transfer flavoprotein alpha/beta-subunit N-terminal" evidence="2">
    <location>
        <begin position="21"/>
        <end position="214"/>
    </location>
</feature>
<dbReference type="InterPro" id="IPR012255">
    <property type="entry name" value="ETF_b"/>
</dbReference>